<protein>
    <recommendedName>
        <fullName evidence="3">Phage tail assembly protein</fullName>
    </recommendedName>
</protein>
<accession>A0A840UCL9</accession>
<gene>
    <name evidence="1" type="ORF">HNR38_000933</name>
</gene>
<keyword evidence="2" id="KW-1185">Reference proteome</keyword>
<evidence type="ECO:0000313" key="2">
    <source>
        <dbReference type="Proteomes" id="UP000591735"/>
    </source>
</evidence>
<dbReference type="AlphaFoldDB" id="A0A840UCL9"/>
<sequence length="94" mass="10132">MSKQATAEVELDSPIKRDGGDVTTLTLRKPMSGELRGLSLADLLNLEVDAITRVLPRISTPVLTEQEARNMDPADLVACGGEISSFLLPKRLKG</sequence>
<organism evidence="1 2">
    <name type="scientific">Marinobacter oulmenensis</name>
    <dbReference type="NCBI Taxonomy" id="643747"/>
    <lineage>
        <taxon>Bacteria</taxon>
        <taxon>Pseudomonadati</taxon>
        <taxon>Pseudomonadota</taxon>
        <taxon>Gammaproteobacteria</taxon>
        <taxon>Pseudomonadales</taxon>
        <taxon>Marinobacteraceae</taxon>
        <taxon>Marinobacter</taxon>
    </lineage>
</organism>
<dbReference type="Proteomes" id="UP000591735">
    <property type="component" value="Unassembled WGS sequence"/>
</dbReference>
<evidence type="ECO:0008006" key="3">
    <source>
        <dbReference type="Google" id="ProtNLM"/>
    </source>
</evidence>
<dbReference type="Pfam" id="PF10109">
    <property type="entry name" value="Phage_TAC_7"/>
    <property type="match status" value="1"/>
</dbReference>
<dbReference type="InterPro" id="IPR019289">
    <property type="entry name" value="Phage_tail_E/E"/>
</dbReference>
<reference evidence="1 2" key="1">
    <citation type="submission" date="2020-08" db="EMBL/GenBank/DDBJ databases">
        <title>Genomic Encyclopedia of Type Strains, Phase IV (KMG-IV): sequencing the most valuable type-strain genomes for metagenomic binning, comparative biology and taxonomic classification.</title>
        <authorList>
            <person name="Goeker M."/>
        </authorList>
    </citation>
    <scope>NUCLEOTIDE SEQUENCE [LARGE SCALE GENOMIC DNA]</scope>
    <source>
        <strain evidence="1 2">DSM 22359</strain>
    </source>
</reference>
<dbReference type="RefSeq" id="WP_183700277.1">
    <property type="nucleotide sequence ID" value="NZ_JACHFE010000002.1"/>
</dbReference>
<name>A0A840UCL9_9GAMM</name>
<comment type="caution">
    <text evidence="1">The sequence shown here is derived from an EMBL/GenBank/DDBJ whole genome shotgun (WGS) entry which is preliminary data.</text>
</comment>
<dbReference type="EMBL" id="JACHFE010000002">
    <property type="protein sequence ID" value="MBB5320461.1"/>
    <property type="molecule type" value="Genomic_DNA"/>
</dbReference>
<evidence type="ECO:0000313" key="1">
    <source>
        <dbReference type="EMBL" id="MBB5320461.1"/>
    </source>
</evidence>
<proteinExistence type="predicted"/>